<dbReference type="AlphaFoldDB" id="A0A915JQE1"/>
<evidence type="ECO:0000256" key="5">
    <source>
        <dbReference type="SAM" id="Phobius"/>
    </source>
</evidence>
<organism evidence="7 8">
    <name type="scientific">Romanomermis culicivorax</name>
    <name type="common">Nematode worm</name>
    <dbReference type="NCBI Taxonomy" id="13658"/>
    <lineage>
        <taxon>Eukaryota</taxon>
        <taxon>Metazoa</taxon>
        <taxon>Ecdysozoa</taxon>
        <taxon>Nematoda</taxon>
        <taxon>Enoplea</taxon>
        <taxon>Dorylaimia</taxon>
        <taxon>Mermithida</taxon>
        <taxon>Mermithoidea</taxon>
        <taxon>Mermithidae</taxon>
        <taxon>Romanomermis</taxon>
    </lineage>
</organism>
<dbReference type="InterPro" id="IPR017452">
    <property type="entry name" value="GPCR_Rhodpsn_7TM"/>
</dbReference>
<dbReference type="PROSITE" id="PS50262">
    <property type="entry name" value="G_PROTEIN_RECEP_F1_2"/>
    <property type="match status" value="1"/>
</dbReference>
<feature type="transmembrane region" description="Helical" evidence="5">
    <location>
        <begin position="193"/>
        <end position="210"/>
    </location>
</feature>
<evidence type="ECO:0000256" key="4">
    <source>
        <dbReference type="ARBA" id="ARBA00023136"/>
    </source>
</evidence>
<dbReference type="PANTHER" id="PTHR47323">
    <property type="entry name" value="FMRFAMIDE PEPTIDE RECEPTOR FAMILY-RELATED"/>
    <property type="match status" value="1"/>
</dbReference>
<dbReference type="InterPro" id="IPR053352">
    <property type="entry name" value="FMRFamide_rcpt"/>
</dbReference>
<feature type="domain" description="G-protein coupled receptors family 1 profile" evidence="6">
    <location>
        <begin position="87"/>
        <end position="370"/>
    </location>
</feature>
<dbReference type="Gene3D" id="1.20.1070.10">
    <property type="entry name" value="Rhodopsin 7-helix transmembrane proteins"/>
    <property type="match status" value="1"/>
</dbReference>
<feature type="transmembrane region" description="Helical" evidence="5">
    <location>
        <begin position="108"/>
        <end position="132"/>
    </location>
</feature>
<dbReference type="GO" id="GO:0016020">
    <property type="term" value="C:membrane"/>
    <property type="evidence" value="ECO:0007669"/>
    <property type="project" value="UniProtKB-SubCell"/>
</dbReference>
<dbReference type="CDD" id="cd14978">
    <property type="entry name" value="7tmA_FMRFamide_R-like"/>
    <property type="match status" value="1"/>
</dbReference>
<keyword evidence="3 5" id="KW-1133">Transmembrane helix</keyword>
<evidence type="ECO:0000256" key="2">
    <source>
        <dbReference type="ARBA" id="ARBA00022692"/>
    </source>
</evidence>
<feature type="transmembrane region" description="Helical" evidence="5">
    <location>
        <begin position="144"/>
        <end position="172"/>
    </location>
</feature>
<dbReference type="PANTHER" id="PTHR47323:SF8">
    <property type="entry name" value="N-ACETYLTRANSFERASE DOMAIN-CONTAINING PROTEIN"/>
    <property type="match status" value="1"/>
</dbReference>
<accession>A0A915JQE1</accession>
<evidence type="ECO:0000313" key="8">
    <source>
        <dbReference type="WBParaSite" id="nRc.2.0.1.t28420-RA"/>
    </source>
</evidence>
<keyword evidence="4 5" id="KW-0472">Membrane</keyword>
<evidence type="ECO:0000313" key="7">
    <source>
        <dbReference type="Proteomes" id="UP000887565"/>
    </source>
</evidence>
<reference evidence="8" key="1">
    <citation type="submission" date="2022-11" db="UniProtKB">
        <authorList>
            <consortium name="WormBaseParasite"/>
        </authorList>
    </citation>
    <scope>IDENTIFICATION</scope>
</reference>
<evidence type="ECO:0000256" key="3">
    <source>
        <dbReference type="ARBA" id="ARBA00022989"/>
    </source>
</evidence>
<comment type="subcellular location">
    <subcellularLocation>
        <location evidence="1">Membrane</location>
    </subcellularLocation>
</comment>
<dbReference type="PRINTS" id="PR00237">
    <property type="entry name" value="GPCRRHODOPSN"/>
</dbReference>
<dbReference type="SUPFAM" id="SSF81321">
    <property type="entry name" value="Family A G protein-coupled receptor-like"/>
    <property type="match status" value="1"/>
</dbReference>
<evidence type="ECO:0000259" key="6">
    <source>
        <dbReference type="PROSITE" id="PS50262"/>
    </source>
</evidence>
<dbReference type="InterPro" id="IPR000276">
    <property type="entry name" value="GPCR_Rhodpsn"/>
</dbReference>
<sequence length="454" mass="51432">MVTSKSENLDSKDYQNCSKKHLMNNYKFNSISFNTSRPFVIFVDENETYSAYILDSHTFATSKASNYETNALITSIAMILLCILGLASNFISFMIFKHKEMQSSINVLLAALSLIDLAVILLAIPVFVLPALNEYLMFEWIKDHYYFVILYLYPLAMMAQTSSIWTFILITVERFYAVCFPLNTKLHLTTKRAKITQLIVVASAILYNIVRFWEFRLIVHTEVTLQAQRNSKENDGAIPLNLRDMPTKTVHEAWPMLRQTSSAYFNYYYVGAYLLTHCAMPFLVVLALNTKIACCIRRAGRQRAAITNKVTHKDLTLVKKNTVPTASSWLLPRLSPPTVTPMLCNTTSSQTSRFNTTKMVFIVTALFFSCNAFSPILSVWEACQPDLFDQSSSSKIDDRTKSSFIEGLSFRLDTDEQSTSSVTKNISKNQIEDNNLSNKTIGGFLLVDLSNLGV</sequence>
<feature type="transmembrane region" description="Helical" evidence="5">
    <location>
        <begin position="71"/>
        <end position="96"/>
    </location>
</feature>
<protein>
    <submittedName>
        <fullName evidence="8">G-protein coupled receptors family 1 profile domain-containing protein</fullName>
    </submittedName>
</protein>
<dbReference type="Proteomes" id="UP000887565">
    <property type="component" value="Unplaced"/>
</dbReference>
<keyword evidence="7" id="KW-1185">Reference proteome</keyword>
<proteinExistence type="predicted"/>
<dbReference type="Pfam" id="PF00001">
    <property type="entry name" value="7tm_1"/>
    <property type="match status" value="1"/>
</dbReference>
<evidence type="ECO:0000256" key="1">
    <source>
        <dbReference type="ARBA" id="ARBA00004370"/>
    </source>
</evidence>
<feature type="transmembrane region" description="Helical" evidence="5">
    <location>
        <begin position="267"/>
        <end position="288"/>
    </location>
</feature>
<dbReference type="WBParaSite" id="nRc.2.0.1.t28420-RA">
    <property type="protein sequence ID" value="nRc.2.0.1.t28420-RA"/>
    <property type="gene ID" value="nRc.2.0.1.g28420"/>
</dbReference>
<keyword evidence="2 5" id="KW-0812">Transmembrane</keyword>
<dbReference type="GO" id="GO:0004930">
    <property type="term" value="F:G protein-coupled receptor activity"/>
    <property type="evidence" value="ECO:0007669"/>
    <property type="project" value="InterPro"/>
</dbReference>
<name>A0A915JQE1_ROMCU</name>
<feature type="transmembrane region" description="Helical" evidence="5">
    <location>
        <begin position="359"/>
        <end position="380"/>
    </location>
</feature>